<organism evidence="2 3">
    <name type="scientific">Trichoderma arundinaceum</name>
    <dbReference type="NCBI Taxonomy" id="490622"/>
    <lineage>
        <taxon>Eukaryota</taxon>
        <taxon>Fungi</taxon>
        <taxon>Dikarya</taxon>
        <taxon>Ascomycota</taxon>
        <taxon>Pezizomycotina</taxon>
        <taxon>Sordariomycetes</taxon>
        <taxon>Hypocreomycetidae</taxon>
        <taxon>Hypocreales</taxon>
        <taxon>Hypocreaceae</taxon>
        <taxon>Trichoderma</taxon>
    </lineage>
</organism>
<comment type="caution">
    <text evidence="2">The sequence shown here is derived from an EMBL/GenBank/DDBJ whole genome shotgun (WGS) entry which is preliminary data.</text>
</comment>
<name>A0A395NDL5_TRIAR</name>
<reference evidence="2 3" key="1">
    <citation type="journal article" date="2018" name="PLoS Pathog.">
        <title>Evolution of structural diversity of trichothecenes, a family of toxins produced by plant pathogenic and entomopathogenic fungi.</title>
        <authorList>
            <person name="Proctor R.H."/>
            <person name="McCormick S.P."/>
            <person name="Kim H.S."/>
            <person name="Cardoza R.E."/>
            <person name="Stanley A.M."/>
            <person name="Lindo L."/>
            <person name="Kelly A."/>
            <person name="Brown D.W."/>
            <person name="Lee T."/>
            <person name="Vaughan M.M."/>
            <person name="Alexander N.J."/>
            <person name="Busman M."/>
            <person name="Gutierrez S."/>
        </authorList>
    </citation>
    <scope>NUCLEOTIDE SEQUENCE [LARGE SCALE GENOMIC DNA]</scope>
    <source>
        <strain evidence="2 3">IBT 40837</strain>
    </source>
</reference>
<dbReference type="EMBL" id="PXOA01000558">
    <property type="protein sequence ID" value="RFU74200.1"/>
    <property type="molecule type" value="Genomic_DNA"/>
</dbReference>
<gene>
    <name evidence="2" type="ORF">TARUN_8048</name>
</gene>
<evidence type="ECO:0000313" key="2">
    <source>
        <dbReference type="EMBL" id="RFU74200.1"/>
    </source>
</evidence>
<feature type="non-terminal residue" evidence="2">
    <location>
        <position position="1"/>
    </location>
</feature>
<feature type="region of interest" description="Disordered" evidence="1">
    <location>
        <begin position="87"/>
        <end position="125"/>
    </location>
</feature>
<feature type="compositionally biased region" description="Basic and acidic residues" evidence="1">
    <location>
        <begin position="17"/>
        <end position="37"/>
    </location>
</feature>
<dbReference type="Proteomes" id="UP000266272">
    <property type="component" value="Unassembled WGS sequence"/>
</dbReference>
<evidence type="ECO:0000313" key="3">
    <source>
        <dbReference type="Proteomes" id="UP000266272"/>
    </source>
</evidence>
<protein>
    <submittedName>
        <fullName evidence="2">Uncharacterized protein</fullName>
    </submittedName>
</protein>
<feature type="compositionally biased region" description="Basic residues" evidence="1">
    <location>
        <begin position="38"/>
        <end position="48"/>
    </location>
</feature>
<proteinExistence type="predicted"/>
<feature type="compositionally biased region" description="Basic residues" evidence="1">
    <location>
        <begin position="249"/>
        <end position="271"/>
    </location>
</feature>
<accession>A0A395NDL5</accession>
<evidence type="ECO:0000256" key="1">
    <source>
        <dbReference type="SAM" id="MobiDB-lite"/>
    </source>
</evidence>
<feature type="region of interest" description="Disordered" evidence="1">
    <location>
        <begin position="220"/>
        <end position="271"/>
    </location>
</feature>
<dbReference type="AlphaFoldDB" id="A0A395NDL5"/>
<feature type="region of interest" description="Disordered" evidence="1">
    <location>
        <begin position="1"/>
        <end position="60"/>
    </location>
</feature>
<sequence length="271" mass="30185">HSRQRLESTSRTSLPPHETEEAGDNRDRGRERDTGEQKKRRAKKRRAAATKISRPHPWLLSADVDSACASSLAAVLFLAPSIRELAEEQPLADRQPTRPAKPGRPISDEQTDPQRAQPKGTPKVGILSATGTIARRYSRSSSPYLRGLTAKRATAFLIHFSTPVRPFDARTRFFSPSTLRSASPTSSSHYLTLPQASPPQLLLSANTTPRANAATRRCLHFPSPAHRRNSTLTEPPSTRGPVKTFVTRSSHKHKPRPRFRSRSRQPSPLRH</sequence>
<keyword evidence="3" id="KW-1185">Reference proteome</keyword>